<keyword evidence="3" id="KW-1185">Reference proteome</keyword>
<dbReference type="SUPFAM" id="SSF50939">
    <property type="entry name" value="Sialidases"/>
    <property type="match status" value="1"/>
</dbReference>
<feature type="signal peptide" evidence="1">
    <location>
        <begin position="1"/>
        <end position="23"/>
    </location>
</feature>
<dbReference type="EMBL" id="BOPH01000112">
    <property type="protein sequence ID" value="GIJ73215.1"/>
    <property type="molecule type" value="Genomic_DNA"/>
</dbReference>
<evidence type="ECO:0000256" key="1">
    <source>
        <dbReference type="SAM" id="SignalP"/>
    </source>
</evidence>
<sequence>MGRITLRHALVAMALTATVVATAAPANAAVTRIGRVVQEPSPYEARFPDLLTLDDGRIMAVWHRAAEHQNAVGKVQVAFDNRDNGRTWPERHDALADMTPMAGRDMRDPKLGKMHDGSVLLTWFVPNDGVYYAVWRPGWSYFATPQKLSVPGISGTLAEHGGILAVEGSDQVLIPVYTGSGNSYVAKATYQGTASYVLPVSTFHTLQTTSQAADGRDEMWFEPSLAQFDDTIVAVVRHERWLRTNSSDRLGAPARVVTWNVNAATPTFTRADWNVQASSHHLLKTADDRLLFTFGDRGVTYRPTYGTLISNPAQLPWRQPSAGQKVVPIYNSGFGDQANPSSVETTPGTFVTAGYNAKKWASSEGNGTSPSGGSLWLLETLDDDYL</sequence>
<dbReference type="Gene3D" id="2.120.10.10">
    <property type="match status" value="1"/>
</dbReference>
<evidence type="ECO:0000313" key="3">
    <source>
        <dbReference type="Proteomes" id="UP000635606"/>
    </source>
</evidence>
<gene>
    <name evidence="2" type="ORF">Voc01_081320</name>
</gene>
<evidence type="ECO:0000313" key="2">
    <source>
        <dbReference type="EMBL" id="GIJ73215.1"/>
    </source>
</evidence>
<dbReference type="AlphaFoldDB" id="A0A8J4A3J2"/>
<dbReference type="InterPro" id="IPR036278">
    <property type="entry name" value="Sialidase_sf"/>
</dbReference>
<dbReference type="Proteomes" id="UP000635606">
    <property type="component" value="Unassembled WGS sequence"/>
</dbReference>
<feature type="chain" id="PRO_5039722102" evidence="1">
    <location>
        <begin position="24"/>
        <end position="386"/>
    </location>
</feature>
<dbReference type="CDD" id="cd15482">
    <property type="entry name" value="Sialidase_non-viral"/>
    <property type="match status" value="1"/>
</dbReference>
<keyword evidence="1" id="KW-0732">Signal</keyword>
<comment type="caution">
    <text evidence="2">The sequence shown here is derived from an EMBL/GenBank/DDBJ whole genome shotgun (WGS) entry which is preliminary data.</text>
</comment>
<accession>A0A8J4A3J2</accession>
<name>A0A8J4A3J2_9ACTN</name>
<proteinExistence type="predicted"/>
<reference evidence="2" key="1">
    <citation type="submission" date="2021-01" db="EMBL/GenBank/DDBJ databases">
        <title>Whole genome shotgun sequence of Virgisporangium ochraceum NBRC 16418.</title>
        <authorList>
            <person name="Komaki H."/>
            <person name="Tamura T."/>
        </authorList>
    </citation>
    <scope>NUCLEOTIDE SEQUENCE</scope>
    <source>
        <strain evidence="2">NBRC 16418</strain>
    </source>
</reference>
<protein>
    <submittedName>
        <fullName evidence="2">Uncharacterized protein</fullName>
    </submittedName>
</protein>
<organism evidence="2 3">
    <name type="scientific">Virgisporangium ochraceum</name>
    <dbReference type="NCBI Taxonomy" id="65505"/>
    <lineage>
        <taxon>Bacteria</taxon>
        <taxon>Bacillati</taxon>
        <taxon>Actinomycetota</taxon>
        <taxon>Actinomycetes</taxon>
        <taxon>Micromonosporales</taxon>
        <taxon>Micromonosporaceae</taxon>
        <taxon>Virgisporangium</taxon>
    </lineage>
</organism>
<dbReference type="RefSeq" id="WP_203933102.1">
    <property type="nucleotide sequence ID" value="NZ_BOPH01000112.1"/>
</dbReference>